<reference evidence="10 11" key="1">
    <citation type="submission" date="2020-02" db="EMBL/GenBank/DDBJ databases">
        <title>Pelistega sp. NLN82 were isolated from wild rodents of the Hainan Island.</title>
        <authorList>
            <person name="Niu N."/>
            <person name="Zhou J."/>
        </authorList>
    </citation>
    <scope>NUCLEOTIDE SEQUENCE [LARGE SCALE GENOMIC DNA]</scope>
    <source>
        <strain evidence="10 11">NLN82</strain>
    </source>
</reference>
<dbReference type="UniPathway" id="UPA00973"/>
<feature type="active site" description="Proton acceptor" evidence="7">
    <location>
        <position position="267"/>
    </location>
</feature>
<keyword evidence="11" id="KW-1185">Reference proteome</keyword>
<evidence type="ECO:0000256" key="1">
    <source>
        <dbReference type="ARBA" id="ARBA00022516"/>
    </source>
</evidence>
<dbReference type="Proteomes" id="UP000477651">
    <property type="component" value="Unassembled WGS sequence"/>
</dbReference>
<dbReference type="InterPro" id="IPR011004">
    <property type="entry name" value="Trimer_LpxA-like_sf"/>
</dbReference>
<keyword evidence="5 7" id="KW-0443">Lipid metabolism</keyword>
<sequence length="371" mass="39759">MATILTLEQAIDLDALLAQVDTSGLTWKIQATDNKALPKIVGIGSLSDAKPNEIGFLANPRFFDLLQITQAGAVILPQRAIDALVKLALTLPFVIVQCEDPYLLYARISQWFEKTMRADEVRNIHEKAVIHPNVTLGKNVSIHALAVIEEDVVIADDVTIGAGSVIGKGAIIGKGTRLHANVTLYPRTEIGQYCIIHSGAVIGADGFGFAPDSTKDKGAWSKIAQLGKVIIEDDVEIGANTTVDRGALGNTLIHRGVKLDNQIMIGHNCEIGQYTAMAACVGVAGSTKVGERCTLAGAAMVSGHIEIGDDVHISGGSGVMSNIEKPGRYTGLWPIADHQTWQKNAATLANLYDLRRRIQQLEKLVNTKEST</sequence>
<comment type="similarity">
    <text evidence="7">Belongs to the transferase hexapeptide repeat family. LpxD subfamily.</text>
</comment>
<evidence type="ECO:0000256" key="8">
    <source>
        <dbReference type="SAM" id="Coils"/>
    </source>
</evidence>
<comment type="pathway">
    <text evidence="7">Bacterial outer membrane biogenesis; LPS lipid A biosynthesis.</text>
</comment>
<dbReference type="RefSeq" id="WP_163763894.1">
    <property type="nucleotide sequence ID" value="NZ_JAAGYR010000003.1"/>
</dbReference>
<dbReference type="SUPFAM" id="SSF51161">
    <property type="entry name" value="Trimeric LpxA-like enzymes"/>
    <property type="match status" value="1"/>
</dbReference>
<dbReference type="InterPro" id="IPR007691">
    <property type="entry name" value="LpxD"/>
</dbReference>
<evidence type="ECO:0000256" key="7">
    <source>
        <dbReference type="HAMAP-Rule" id="MF_00523"/>
    </source>
</evidence>
<accession>A0A6L9Y3Z1</accession>
<dbReference type="Gene3D" id="3.40.1390.10">
    <property type="entry name" value="MurE/MurF, N-terminal domain"/>
    <property type="match status" value="1"/>
</dbReference>
<protein>
    <recommendedName>
        <fullName evidence="7">UDP-3-O-acylglucosamine N-acyltransferase</fullName>
        <ecNumber evidence="7">2.3.1.191</ecNumber>
    </recommendedName>
</protein>
<evidence type="ECO:0000256" key="4">
    <source>
        <dbReference type="ARBA" id="ARBA00022737"/>
    </source>
</evidence>
<evidence type="ECO:0000256" key="5">
    <source>
        <dbReference type="ARBA" id="ARBA00023098"/>
    </source>
</evidence>
<evidence type="ECO:0000256" key="3">
    <source>
        <dbReference type="ARBA" id="ARBA00022679"/>
    </source>
</evidence>
<dbReference type="InterPro" id="IPR001451">
    <property type="entry name" value="Hexapep"/>
</dbReference>
<dbReference type="HAMAP" id="MF_00523">
    <property type="entry name" value="LpxD"/>
    <property type="match status" value="1"/>
</dbReference>
<organism evidence="10 11">
    <name type="scientific">Pelistega ratti</name>
    <dbReference type="NCBI Taxonomy" id="2652177"/>
    <lineage>
        <taxon>Bacteria</taxon>
        <taxon>Pseudomonadati</taxon>
        <taxon>Pseudomonadota</taxon>
        <taxon>Betaproteobacteria</taxon>
        <taxon>Burkholderiales</taxon>
        <taxon>Alcaligenaceae</taxon>
        <taxon>Pelistega</taxon>
    </lineage>
</organism>
<comment type="caution">
    <text evidence="10">The sequence shown here is derived from an EMBL/GenBank/DDBJ whole genome shotgun (WGS) entry which is preliminary data.</text>
</comment>
<dbReference type="GO" id="GO:0103118">
    <property type="term" value="F:UDP-3-O-[(3R)-3-hydroxyacyl]-glucosamine N-acyltransferase activity"/>
    <property type="evidence" value="ECO:0007669"/>
    <property type="project" value="UniProtKB-EC"/>
</dbReference>
<proteinExistence type="inferred from homology"/>
<comment type="function">
    <text evidence="7">Catalyzes the N-acylation of UDP-3-O-acylglucosamine using 3-hydroxyacyl-ACP as the acyl donor. Is involved in the biosynthesis of lipid A, a phosphorylated glycolipid that anchors the lipopolysaccharide to the outer membrane of the cell.</text>
</comment>
<keyword evidence="3 7" id="KW-0808">Transferase</keyword>
<keyword evidence="4 7" id="KW-0677">Repeat</keyword>
<dbReference type="NCBIfam" id="NF002060">
    <property type="entry name" value="PRK00892.1"/>
    <property type="match status" value="1"/>
</dbReference>
<name>A0A6L9Y3Z1_9BURK</name>
<dbReference type="NCBIfam" id="TIGR01853">
    <property type="entry name" value="lipid_A_lpxD"/>
    <property type="match status" value="1"/>
</dbReference>
<dbReference type="CDD" id="cd03352">
    <property type="entry name" value="LbH_LpxD"/>
    <property type="match status" value="1"/>
</dbReference>
<keyword evidence="1 7" id="KW-0444">Lipid biosynthesis</keyword>
<feature type="domain" description="UDP-3-O-[3-hydroxymyristoyl] glucosamine N-acyltransferase non-repeat region" evidence="9">
    <location>
        <begin position="39"/>
        <end position="111"/>
    </location>
</feature>
<keyword evidence="8" id="KW-0175">Coiled coil</keyword>
<dbReference type="GO" id="GO:0016410">
    <property type="term" value="F:N-acyltransferase activity"/>
    <property type="evidence" value="ECO:0007669"/>
    <property type="project" value="InterPro"/>
</dbReference>
<comment type="catalytic activity">
    <reaction evidence="7">
        <text>a UDP-3-O-[(3R)-3-hydroxyacyl]-alpha-D-glucosamine + a (3R)-hydroxyacyl-[ACP] = a UDP-2-N,3-O-bis[(3R)-3-hydroxyacyl]-alpha-D-glucosamine + holo-[ACP] + H(+)</text>
        <dbReference type="Rhea" id="RHEA:53836"/>
        <dbReference type="Rhea" id="RHEA-COMP:9685"/>
        <dbReference type="Rhea" id="RHEA-COMP:9945"/>
        <dbReference type="ChEBI" id="CHEBI:15378"/>
        <dbReference type="ChEBI" id="CHEBI:64479"/>
        <dbReference type="ChEBI" id="CHEBI:78827"/>
        <dbReference type="ChEBI" id="CHEBI:137740"/>
        <dbReference type="ChEBI" id="CHEBI:137748"/>
        <dbReference type="EC" id="2.3.1.191"/>
    </reaction>
</comment>
<dbReference type="EMBL" id="JAAGYR010000003">
    <property type="protein sequence ID" value="NEN75162.1"/>
    <property type="molecule type" value="Genomic_DNA"/>
</dbReference>
<evidence type="ECO:0000256" key="2">
    <source>
        <dbReference type="ARBA" id="ARBA00022556"/>
    </source>
</evidence>
<dbReference type="InterPro" id="IPR020573">
    <property type="entry name" value="UDP_GlcNAc_AcTrfase_non-rep"/>
</dbReference>
<dbReference type="GO" id="GO:0009245">
    <property type="term" value="P:lipid A biosynthetic process"/>
    <property type="evidence" value="ECO:0007669"/>
    <property type="project" value="UniProtKB-UniRule"/>
</dbReference>
<evidence type="ECO:0000259" key="9">
    <source>
        <dbReference type="Pfam" id="PF04613"/>
    </source>
</evidence>
<dbReference type="PANTHER" id="PTHR43378:SF2">
    <property type="entry name" value="UDP-3-O-ACYLGLUCOSAMINE N-ACYLTRANSFERASE 1, MITOCHONDRIAL-RELATED"/>
    <property type="match status" value="1"/>
</dbReference>
<comment type="subunit">
    <text evidence="7">Homotrimer.</text>
</comment>
<dbReference type="Gene3D" id="2.160.10.10">
    <property type="entry name" value="Hexapeptide repeat proteins"/>
    <property type="match status" value="1"/>
</dbReference>
<keyword evidence="6 7" id="KW-0012">Acyltransferase</keyword>
<dbReference type="Pfam" id="PF04613">
    <property type="entry name" value="LpxD"/>
    <property type="match status" value="1"/>
</dbReference>
<feature type="coiled-coil region" evidence="8">
    <location>
        <begin position="344"/>
        <end position="371"/>
    </location>
</feature>
<evidence type="ECO:0000256" key="6">
    <source>
        <dbReference type="ARBA" id="ARBA00023315"/>
    </source>
</evidence>
<keyword evidence="2 7" id="KW-0441">Lipid A biosynthesis</keyword>
<dbReference type="AlphaFoldDB" id="A0A6L9Y3Z1"/>
<evidence type="ECO:0000313" key="10">
    <source>
        <dbReference type="EMBL" id="NEN75162.1"/>
    </source>
</evidence>
<evidence type="ECO:0000313" key="11">
    <source>
        <dbReference type="Proteomes" id="UP000477651"/>
    </source>
</evidence>
<dbReference type="GO" id="GO:0016020">
    <property type="term" value="C:membrane"/>
    <property type="evidence" value="ECO:0007669"/>
    <property type="project" value="GOC"/>
</dbReference>
<gene>
    <name evidence="7 10" type="primary">lpxD</name>
    <name evidence="10" type="ORF">F9B74_02315</name>
</gene>
<dbReference type="Pfam" id="PF00132">
    <property type="entry name" value="Hexapep"/>
    <property type="match status" value="2"/>
</dbReference>
<dbReference type="PANTHER" id="PTHR43378">
    <property type="entry name" value="UDP-3-O-ACYLGLUCOSAMINE N-ACYLTRANSFERASE"/>
    <property type="match status" value="1"/>
</dbReference>
<dbReference type="EC" id="2.3.1.191" evidence="7"/>